<sequence>MGQESQFRRLAGARGKKASPPILSQEFIIQNHGDIMSCIMMVVFAGFMFQVTSPIANLFVVPQYNVTVPG</sequence>
<evidence type="ECO:0000256" key="1">
    <source>
        <dbReference type="SAM" id="Phobius"/>
    </source>
</evidence>
<feature type="transmembrane region" description="Helical" evidence="1">
    <location>
        <begin position="38"/>
        <end position="60"/>
    </location>
</feature>
<dbReference type="InterPro" id="IPR016447">
    <property type="entry name" value="Translocation_assoc_membrane"/>
</dbReference>
<accession>A0A914VIE7</accession>
<dbReference type="PANTHER" id="PTHR12371">
    <property type="entry name" value="TRANSLOCATION ASSOCIATED MEMBRANE PROTEIN"/>
    <property type="match status" value="1"/>
</dbReference>
<dbReference type="GO" id="GO:0045048">
    <property type="term" value="P:protein insertion into ER membrane"/>
    <property type="evidence" value="ECO:0007669"/>
    <property type="project" value="TreeGrafter"/>
</dbReference>
<dbReference type="PANTHER" id="PTHR12371:SF11">
    <property type="entry name" value="TRANSLOCATING CHAIN-ASSOCIATED MEMBRANE PROTEIN"/>
    <property type="match status" value="1"/>
</dbReference>
<name>A0A914VIE7_9BILA</name>
<proteinExistence type="predicted"/>
<keyword evidence="1" id="KW-0812">Transmembrane</keyword>
<keyword evidence="2" id="KW-1185">Reference proteome</keyword>
<evidence type="ECO:0000313" key="2">
    <source>
        <dbReference type="Proteomes" id="UP000887566"/>
    </source>
</evidence>
<protein>
    <submittedName>
        <fullName evidence="3">Uncharacterized protein</fullName>
    </submittedName>
</protein>
<dbReference type="Proteomes" id="UP000887566">
    <property type="component" value="Unplaced"/>
</dbReference>
<evidence type="ECO:0000313" key="3">
    <source>
        <dbReference type="WBParaSite" id="PSAMB.scaffold20146size754.g38025.t1"/>
    </source>
</evidence>
<keyword evidence="1" id="KW-1133">Transmembrane helix</keyword>
<keyword evidence="1" id="KW-0472">Membrane</keyword>
<dbReference type="GO" id="GO:0005789">
    <property type="term" value="C:endoplasmic reticulum membrane"/>
    <property type="evidence" value="ECO:0007669"/>
    <property type="project" value="TreeGrafter"/>
</dbReference>
<organism evidence="2 3">
    <name type="scientific">Plectus sambesii</name>
    <dbReference type="NCBI Taxonomy" id="2011161"/>
    <lineage>
        <taxon>Eukaryota</taxon>
        <taxon>Metazoa</taxon>
        <taxon>Ecdysozoa</taxon>
        <taxon>Nematoda</taxon>
        <taxon>Chromadorea</taxon>
        <taxon>Plectida</taxon>
        <taxon>Plectina</taxon>
        <taxon>Plectoidea</taxon>
        <taxon>Plectidae</taxon>
        <taxon>Plectus</taxon>
    </lineage>
</organism>
<dbReference type="WBParaSite" id="PSAMB.scaffold20146size754.g38025.t1">
    <property type="protein sequence ID" value="PSAMB.scaffold20146size754.g38025.t1"/>
    <property type="gene ID" value="PSAMB.scaffold20146size754.g38025"/>
</dbReference>
<dbReference type="GO" id="GO:0006616">
    <property type="term" value="P:SRP-dependent cotranslational protein targeting to membrane, translocation"/>
    <property type="evidence" value="ECO:0007669"/>
    <property type="project" value="InterPro"/>
</dbReference>
<dbReference type="AlphaFoldDB" id="A0A914VIE7"/>
<reference evidence="3" key="1">
    <citation type="submission" date="2022-11" db="UniProtKB">
        <authorList>
            <consortium name="WormBaseParasite"/>
        </authorList>
    </citation>
    <scope>IDENTIFICATION</scope>
</reference>